<dbReference type="InterPro" id="IPR016024">
    <property type="entry name" value="ARM-type_fold"/>
</dbReference>
<dbReference type="InterPro" id="IPR057567">
    <property type="entry name" value="TPR_TTI1_C"/>
</dbReference>
<organism evidence="2 3">
    <name type="scientific">Thelohanellus kitauei</name>
    <name type="common">Myxosporean</name>
    <dbReference type="NCBI Taxonomy" id="669202"/>
    <lineage>
        <taxon>Eukaryota</taxon>
        <taxon>Metazoa</taxon>
        <taxon>Cnidaria</taxon>
        <taxon>Myxozoa</taxon>
        <taxon>Myxosporea</taxon>
        <taxon>Bivalvulida</taxon>
        <taxon>Platysporina</taxon>
        <taxon>Myxobolidae</taxon>
        <taxon>Thelohanellus</taxon>
    </lineage>
</organism>
<dbReference type="InterPro" id="IPR052587">
    <property type="entry name" value="TELO2-interacting_protein_1"/>
</dbReference>
<dbReference type="PANTHER" id="PTHR18460">
    <property type="entry name" value="TEL2 INTERACTING PROTEIN 1 TTI1 FAMILY MEMBER"/>
    <property type="match status" value="1"/>
</dbReference>
<dbReference type="SUPFAM" id="SSF48371">
    <property type="entry name" value="ARM repeat"/>
    <property type="match status" value="1"/>
</dbReference>
<dbReference type="EMBL" id="JWZT01005600">
    <property type="protein sequence ID" value="KII60481.1"/>
    <property type="molecule type" value="Genomic_DNA"/>
</dbReference>
<dbReference type="GO" id="GO:0005737">
    <property type="term" value="C:cytoplasm"/>
    <property type="evidence" value="ECO:0007669"/>
    <property type="project" value="TreeGrafter"/>
</dbReference>
<accession>A0A0C2MFH7</accession>
<proteinExistence type="predicted"/>
<feature type="domain" description="TTI1 C-terminal TPR" evidence="1">
    <location>
        <begin position="361"/>
        <end position="532"/>
    </location>
</feature>
<sequence>MIVLRHRSKINPDFTINHIVFNQIVKLTKLEVIQHFERSEMRASVLEFVPSDLDIFLVFYEHIKFKKINSYDDYRTMIEFCGMYGLVMGLENHIDELLFLHSEGQAQAIQSLLIIRMFLSHSSEISFGEFDNIYIQIMKFLVKQSVLSNQNTFFGYSDFEFGVLNELNIFDELKNDRDSGTTMIILQTLDLLALLCPLLSEKSRIYLPLILYDVLSLVADHCLMIRMYAARTLQNISLSLQYDNVKELINSNLDYLVDSAYTSLTCHYYHCNAVTILRVLIEFFPSDTLLSVLVLDSMRFMLKISHEFREASLCFAINTFKSYTTAVIKFYRVEESNKPDITYPELDLNQSVWEYFTKLDEDTSYDPLESNEAEIKKLPQFELVKDIVEVISHYITSHSNILSISVIQTCQLGLSALSNFESDRLPLIHKVWVPIMFHVQNSNVRILPSVMSIVGSLANHSKDFIRDRLSKELLPQILSKVSDHDNVKKRLLLISNKSICYHDDSILAILRLLKDVVARVEMRESDLLRIYEISQRIGCTSSPEAKLVVTFITLGCIKVNKYFAKLS</sequence>
<comment type="caution">
    <text evidence="2">The sequence shown here is derived from an EMBL/GenBank/DDBJ whole genome shotgun (WGS) entry which is preliminary data.</text>
</comment>
<protein>
    <submittedName>
        <fullName evidence="2">TELO2-interacting protein 1</fullName>
    </submittedName>
</protein>
<dbReference type="PANTHER" id="PTHR18460:SF3">
    <property type="entry name" value="TELO2-INTERACTING PROTEIN 1 HOMOLOG"/>
    <property type="match status" value="1"/>
</dbReference>
<name>A0A0C2MFH7_THEKT</name>
<gene>
    <name evidence="2" type="ORF">RF11_08409</name>
</gene>
<evidence type="ECO:0000313" key="3">
    <source>
        <dbReference type="Proteomes" id="UP000031668"/>
    </source>
</evidence>
<dbReference type="OrthoDB" id="5987201at2759"/>
<dbReference type="Pfam" id="PF21547">
    <property type="entry name" value="TTI1"/>
    <property type="match status" value="1"/>
</dbReference>
<dbReference type="AlphaFoldDB" id="A0A0C2MFH7"/>
<evidence type="ECO:0000313" key="2">
    <source>
        <dbReference type="EMBL" id="KII60481.1"/>
    </source>
</evidence>
<evidence type="ECO:0000259" key="1">
    <source>
        <dbReference type="Pfam" id="PF24181"/>
    </source>
</evidence>
<dbReference type="Pfam" id="PF24181">
    <property type="entry name" value="TPR_TTI1_C"/>
    <property type="match status" value="1"/>
</dbReference>
<dbReference type="Proteomes" id="UP000031668">
    <property type="component" value="Unassembled WGS sequence"/>
</dbReference>
<reference evidence="2 3" key="1">
    <citation type="journal article" date="2014" name="Genome Biol. Evol.">
        <title>The genome of the myxosporean Thelohanellus kitauei shows adaptations to nutrient acquisition within its fish host.</title>
        <authorList>
            <person name="Yang Y."/>
            <person name="Xiong J."/>
            <person name="Zhou Z."/>
            <person name="Huo F."/>
            <person name="Miao W."/>
            <person name="Ran C."/>
            <person name="Liu Y."/>
            <person name="Zhang J."/>
            <person name="Feng J."/>
            <person name="Wang M."/>
            <person name="Wang M."/>
            <person name="Wang L."/>
            <person name="Yao B."/>
        </authorList>
    </citation>
    <scope>NUCLEOTIDE SEQUENCE [LARGE SCALE GENOMIC DNA]</scope>
    <source>
        <strain evidence="2">Wuqing</strain>
    </source>
</reference>
<dbReference type="InterPro" id="IPR049362">
    <property type="entry name" value="TTI1_rpt"/>
</dbReference>
<keyword evidence="3" id="KW-1185">Reference proteome</keyword>